<dbReference type="CDD" id="cd06558">
    <property type="entry name" value="crotonase-like"/>
    <property type="match status" value="1"/>
</dbReference>
<evidence type="ECO:0000313" key="5">
    <source>
        <dbReference type="EMBL" id="APT85404.1"/>
    </source>
</evidence>
<sequence length="350" mass="37409">MTSSTATSPVSTTVSGSAGIITLTRSKALNALTQEMVDLIAEALERFRGDDNVKVVVLRGEGERAFCAGGDVVMLYHEAKSHGDKAEHFWRTEYELNLAINRYPKPIVALMHGIVLGGGIGISAHASHRVVTDSTKVGMPEVGIGFVPDVGGTFLLSHTPGHLGRHLALTAAHVGPAEALRCGMADVYVPEQDLDALVERLAETGDVSAIESFARDCGPGFADSYDIIESAYDAETVEDILDNLDKDGSEFAQDAAKRIRRGSPLALKVTLAALNNAADLDLAQALNQEYRTSLNMHANPNFVEGVRAQLVDKDRNPSWIPATLEEVTHDDVAAILGPVVDERFGELGLS</sequence>
<dbReference type="AlphaFoldDB" id="A0A1L7CHT1"/>
<dbReference type="EMBL" id="CP009245">
    <property type="protein sequence ID" value="APT85404.1"/>
    <property type="molecule type" value="Genomic_DNA"/>
</dbReference>
<comment type="catalytic activity">
    <reaction evidence="1">
        <text>3-hydroxy-2-methylpropanoyl-CoA + H2O = 3-hydroxy-2-methylpropanoate + CoA + H(+)</text>
        <dbReference type="Rhea" id="RHEA:20888"/>
        <dbReference type="ChEBI" id="CHEBI:11805"/>
        <dbReference type="ChEBI" id="CHEBI:15377"/>
        <dbReference type="ChEBI" id="CHEBI:15378"/>
        <dbReference type="ChEBI" id="CHEBI:57287"/>
        <dbReference type="ChEBI" id="CHEBI:57340"/>
        <dbReference type="EC" id="3.1.2.4"/>
    </reaction>
</comment>
<gene>
    <name evidence="5" type="ORF">CAQU_10485</name>
</gene>
<dbReference type="STRING" id="1431546.CAQU_10485"/>
<name>A0A1L7CHT1_9CORY</name>
<dbReference type="EC" id="3.1.2.4" evidence="2"/>
<dbReference type="GO" id="GO:0003860">
    <property type="term" value="F:3-hydroxyisobutyryl-CoA hydrolase activity"/>
    <property type="evidence" value="ECO:0007669"/>
    <property type="project" value="UniProtKB-EC"/>
</dbReference>
<evidence type="ECO:0000256" key="3">
    <source>
        <dbReference type="ARBA" id="ARBA00022801"/>
    </source>
</evidence>
<organism evidence="5 6">
    <name type="scientific">Corynebacterium aquilae DSM 44791</name>
    <dbReference type="NCBI Taxonomy" id="1431546"/>
    <lineage>
        <taxon>Bacteria</taxon>
        <taxon>Bacillati</taxon>
        <taxon>Actinomycetota</taxon>
        <taxon>Actinomycetes</taxon>
        <taxon>Mycobacteriales</taxon>
        <taxon>Corynebacteriaceae</taxon>
        <taxon>Corynebacterium</taxon>
    </lineage>
</organism>
<dbReference type="KEGG" id="caqu:CAQU_10485"/>
<protein>
    <recommendedName>
        <fullName evidence="2">3-hydroxyisobutyryl-CoA hydrolase</fullName>
        <ecNumber evidence="2">3.1.2.4</ecNumber>
    </recommendedName>
</protein>
<dbReference type="PANTHER" id="PTHR43176">
    <property type="entry name" value="3-HYDROXYISOBUTYRYL-COA HYDROLASE-RELATED"/>
    <property type="match status" value="1"/>
</dbReference>
<keyword evidence="6" id="KW-1185">Reference proteome</keyword>
<dbReference type="GO" id="GO:0005829">
    <property type="term" value="C:cytosol"/>
    <property type="evidence" value="ECO:0007669"/>
    <property type="project" value="TreeGrafter"/>
</dbReference>
<dbReference type="InterPro" id="IPR045004">
    <property type="entry name" value="ECH_dom"/>
</dbReference>
<evidence type="ECO:0000313" key="6">
    <source>
        <dbReference type="Proteomes" id="UP000185478"/>
    </source>
</evidence>
<accession>A0A1L7CHT1</accession>
<dbReference type="OrthoDB" id="9790967at2"/>
<dbReference type="Pfam" id="PF16113">
    <property type="entry name" value="ECH_2"/>
    <property type="match status" value="1"/>
</dbReference>
<keyword evidence="3" id="KW-0378">Hydrolase</keyword>
<evidence type="ECO:0000256" key="1">
    <source>
        <dbReference type="ARBA" id="ARBA00001709"/>
    </source>
</evidence>
<dbReference type="GO" id="GO:0006574">
    <property type="term" value="P:L-valine catabolic process"/>
    <property type="evidence" value="ECO:0007669"/>
    <property type="project" value="TreeGrafter"/>
</dbReference>
<dbReference type="PANTHER" id="PTHR43176:SF3">
    <property type="entry name" value="3-HYDROXYISOBUTYRYL-COA HYDROLASE, MITOCHONDRIAL"/>
    <property type="match status" value="1"/>
</dbReference>
<dbReference type="Proteomes" id="UP000185478">
    <property type="component" value="Chromosome"/>
</dbReference>
<dbReference type="Gene3D" id="3.90.226.10">
    <property type="entry name" value="2-enoyl-CoA Hydratase, Chain A, domain 1"/>
    <property type="match status" value="1"/>
</dbReference>
<proteinExistence type="predicted"/>
<dbReference type="InterPro" id="IPR032259">
    <property type="entry name" value="HIBYL-CoA-H"/>
</dbReference>
<reference evidence="5 6" key="1">
    <citation type="submission" date="2014-08" db="EMBL/GenBank/DDBJ databases">
        <title>Complete genome sequence of Corynebacterium aquilae S-613T(T) (=DSM 44791(T)), isolated from the choana of a healthy golden eagle.</title>
        <authorList>
            <person name="Ruckert C."/>
            <person name="Albersmeier A."/>
            <person name="Winkler A."/>
            <person name="Kalinowski J."/>
        </authorList>
    </citation>
    <scope>NUCLEOTIDE SEQUENCE [LARGE SCALE GENOMIC DNA]</scope>
    <source>
        <strain evidence="5 6">S-613</strain>
    </source>
</reference>
<feature type="domain" description="Enoyl-CoA hydratase/isomerase" evidence="4">
    <location>
        <begin position="19"/>
        <end position="335"/>
    </location>
</feature>
<dbReference type="NCBIfam" id="NF004127">
    <property type="entry name" value="PRK05617.1"/>
    <property type="match status" value="1"/>
</dbReference>
<dbReference type="InterPro" id="IPR029045">
    <property type="entry name" value="ClpP/crotonase-like_dom_sf"/>
</dbReference>
<evidence type="ECO:0000259" key="4">
    <source>
        <dbReference type="Pfam" id="PF16113"/>
    </source>
</evidence>
<dbReference type="RefSeq" id="WP_075727428.1">
    <property type="nucleotide sequence ID" value="NZ_CP009245.1"/>
</dbReference>
<dbReference type="SUPFAM" id="SSF52096">
    <property type="entry name" value="ClpP/crotonase"/>
    <property type="match status" value="1"/>
</dbReference>
<evidence type="ECO:0000256" key="2">
    <source>
        <dbReference type="ARBA" id="ARBA00011915"/>
    </source>
</evidence>